<feature type="domain" description="Glucose-methanol-choline oxidoreductase N-terminal" evidence="4">
    <location>
        <begin position="265"/>
        <end position="279"/>
    </location>
</feature>
<feature type="non-terminal residue" evidence="5">
    <location>
        <position position="1"/>
    </location>
</feature>
<feature type="active site" description="Proton acceptor" evidence="2">
    <location>
        <position position="539"/>
    </location>
</feature>
<dbReference type="PROSITE" id="PS00624">
    <property type="entry name" value="GMC_OXRED_2"/>
    <property type="match status" value="1"/>
</dbReference>
<gene>
    <name evidence="5" type="ORF">TRUGW13939_00047</name>
</gene>
<proteinExistence type="inferred from homology"/>
<dbReference type="Gene3D" id="3.50.50.60">
    <property type="entry name" value="FAD/NAD(P)-binding domain"/>
    <property type="match status" value="1"/>
</dbReference>
<sequence>YYSEIMATLDSQVFDIIVVGGGTAGCVVASRLQQRKPTLSILVLEAGEDLSKNPDVYSPQVGVQLLGSDADWKYSSVPQANLNGRSIYYQAGKGLSGSAAVNTGGWVRGDAQDYDEWARLVSDQRWSYQGLLPYFRRTEHHYDENDDRLQHGFEGPIHTSSVSSSGRQYPLREISCKAWSSIGLKVVDDANNGHPQGIAELVSNWADGRRQLPSEVYPQNGVKFLTGVLVRRIVLDHSQNATGVEMADGKTYSVRVGGEVIVSAGALRTPQVLLLSGIGNTKELSKYDIPVNIHLPEVGHNLHDHLMVFRYWKLREPEKGVALGSPLFDGPNFEKGVPPEDWLVTTTVPSAGLQSALEKDEGGSVGPSHPLVAGPRSHLELATIYAAFGGEVVGLDIPMDGTAIMNFYMICLPTSRGNVSLNSSDPADAPVIDPKFCGTETDRYVMREGWRLLSKLMFETPEGTNLVAGEIVPQGHEPLASDAPDHLIDARVRMGGMTAPHPAGTASMGTVVDSSLRVRGARNVRVVDASVIPVPLASHYQAAVYAIAEQAADIILEENQTL</sequence>
<dbReference type="PIRSF" id="PIRSF000137">
    <property type="entry name" value="Alcohol_oxidase"/>
    <property type="match status" value="1"/>
</dbReference>
<dbReference type="InterPro" id="IPR036188">
    <property type="entry name" value="FAD/NAD-bd_sf"/>
</dbReference>
<feature type="active site" description="Proton donor" evidence="2">
    <location>
        <position position="501"/>
    </location>
</feature>
<protein>
    <recommendedName>
        <fullName evidence="4">Glucose-methanol-choline oxidoreductase N-terminal domain-containing protein</fullName>
    </recommendedName>
</protein>
<dbReference type="Pfam" id="PF00732">
    <property type="entry name" value="GMC_oxred_N"/>
    <property type="match status" value="1"/>
</dbReference>
<comment type="similarity">
    <text evidence="1">Belongs to the GMC oxidoreductase family.</text>
</comment>
<keyword evidence="6" id="KW-1185">Reference proteome</keyword>
<dbReference type="EMBL" id="CP055898">
    <property type="protein sequence ID" value="QKX52976.1"/>
    <property type="molecule type" value="Genomic_DNA"/>
</dbReference>
<comment type="cofactor">
    <cofactor evidence="3">
        <name>FAD</name>
        <dbReference type="ChEBI" id="CHEBI:57692"/>
    </cofactor>
</comment>
<dbReference type="Pfam" id="PF05199">
    <property type="entry name" value="GMC_oxred_C"/>
    <property type="match status" value="1"/>
</dbReference>
<keyword evidence="3" id="KW-0274">FAD</keyword>
<evidence type="ECO:0000256" key="1">
    <source>
        <dbReference type="ARBA" id="ARBA00010790"/>
    </source>
</evidence>
<evidence type="ECO:0000313" key="5">
    <source>
        <dbReference type="EMBL" id="QKX52976.1"/>
    </source>
</evidence>
<dbReference type="OrthoDB" id="269227at2759"/>
<dbReference type="Proteomes" id="UP000509510">
    <property type="component" value="Chromosome I"/>
</dbReference>
<dbReference type="PANTHER" id="PTHR11552">
    <property type="entry name" value="GLUCOSE-METHANOL-CHOLINE GMC OXIDOREDUCTASE"/>
    <property type="match status" value="1"/>
</dbReference>
<dbReference type="AlphaFoldDB" id="A0A7H8QGD8"/>
<dbReference type="GO" id="GO:0016614">
    <property type="term" value="F:oxidoreductase activity, acting on CH-OH group of donors"/>
    <property type="evidence" value="ECO:0007669"/>
    <property type="project" value="InterPro"/>
</dbReference>
<dbReference type="InterPro" id="IPR007867">
    <property type="entry name" value="GMC_OxRtase_C"/>
</dbReference>
<reference evidence="6" key="1">
    <citation type="submission" date="2020-06" db="EMBL/GenBank/DDBJ databases">
        <title>A chromosome-scale genome assembly of Talaromyces rugulosus W13939.</title>
        <authorList>
            <person name="Wang B."/>
            <person name="Guo L."/>
            <person name="Ye K."/>
            <person name="Wang L."/>
        </authorList>
    </citation>
    <scope>NUCLEOTIDE SEQUENCE [LARGE SCALE GENOMIC DNA]</scope>
    <source>
        <strain evidence="6">W13939</strain>
    </source>
</reference>
<evidence type="ECO:0000313" key="6">
    <source>
        <dbReference type="Proteomes" id="UP000509510"/>
    </source>
</evidence>
<organism evidence="5 6">
    <name type="scientific">Talaromyces rugulosus</name>
    <name type="common">Penicillium rugulosum</name>
    <dbReference type="NCBI Taxonomy" id="121627"/>
    <lineage>
        <taxon>Eukaryota</taxon>
        <taxon>Fungi</taxon>
        <taxon>Dikarya</taxon>
        <taxon>Ascomycota</taxon>
        <taxon>Pezizomycotina</taxon>
        <taxon>Eurotiomycetes</taxon>
        <taxon>Eurotiomycetidae</taxon>
        <taxon>Eurotiales</taxon>
        <taxon>Trichocomaceae</taxon>
        <taxon>Talaromyces</taxon>
        <taxon>Talaromyces sect. Islandici</taxon>
    </lineage>
</organism>
<dbReference type="GO" id="GO:0050660">
    <property type="term" value="F:flavin adenine dinucleotide binding"/>
    <property type="evidence" value="ECO:0007669"/>
    <property type="project" value="InterPro"/>
</dbReference>
<accession>A0A7H8QGD8</accession>
<evidence type="ECO:0000256" key="2">
    <source>
        <dbReference type="PIRSR" id="PIRSR000137-1"/>
    </source>
</evidence>
<feature type="binding site" evidence="3">
    <location>
        <position position="230"/>
    </location>
    <ligand>
        <name>FAD</name>
        <dbReference type="ChEBI" id="CHEBI:57692"/>
    </ligand>
</feature>
<dbReference type="PANTHER" id="PTHR11552:SF123">
    <property type="entry name" value="GMC OXIDOREDUCTASE (AFU_ORTHOLOGUE AFUA_2G01770)-RELATED"/>
    <property type="match status" value="1"/>
</dbReference>
<dbReference type="KEGG" id="trg:TRUGW13939_00047"/>
<keyword evidence="3" id="KW-0285">Flavoprotein</keyword>
<name>A0A7H8QGD8_TALRU</name>
<dbReference type="GeneID" id="55987564"/>
<dbReference type="InterPro" id="IPR000172">
    <property type="entry name" value="GMC_OxRdtase_N"/>
</dbReference>
<dbReference type="InterPro" id="IPR012132">
    <property type="entry name" value="GMC_OxRdtase"/>
</dbReference>
<dbReference type="RefSeq" id="XP_035339155.1">
    <property type="nucleotide sequence ID" value="XM_035483262.1"/>
</dbReference>
<dbReference type="SUPFAM" id="SSF51905">
    <property type="entry name" value="FAD/NAD(P)-binding domain"/>
    <property type="match status" value="1"/>
</dbReference>
<dbReference type="Gene3D" id="3.30.560.10">
    <property type="entry name" value="Glucose Oxidase, domain 3"/>
    <property type="match status" value="1"/>
</dbReference>
<evidence type="ECO:0000256" key="3">
    <source>
        <dbReference type="PIRSR" id="PIRSR000137-2"/>
    </source>
</evidence>
<dbReference type="SUPFAM" id="SSF54373">
    <property type="entry name" value="FAD-linked reductases, C-terminal domain"/>
    <property type="match status" value="1"/>
</dbReference>
<evidence type="ECO:0000259" key="4">
    <source>
        <dbReference type="PROSITE" id="PS00624"/>
    </source>
</evidence>